<dbReference type="InterPro" id="IPR017853">
    <property type="entry name" value="GH"/>
</dbReference>
<sequence>MRQKLGDSLPRFTPEEKELMRQNSWDFLGLNHYTSRLISHVSNMEAESDFYNAQEMERAVEWENGEPIGERAASDWLYVVPWGIRKTLNYISQKYNQPPIYITENGMDDEDDGSASIHDMLDDKLRVAYFKSYLANVS</sequence>
<dbReference type="Proteomes" id="UP000694864">
    <property type="component" value="Chromosome 15"/>
</dbReference>
<keyword evidence="3" id="KW-1185">Reference proteome</keyword>
<dbReference type="SUPFAM" id="SSF51445">
    <property type="entry name" value="(Trans)glycosidases"/>
    <property type="match status" value="1"/>
</dbReference>
<dbReference type="PANTHER" id="PTHR10353:SF310">
    <property type="entry name" value="BETA-GLUCOSIDASE 42"/>
    <property type="match status" value="1"/>
</dbReference>
<gene>
    <name evidence="4" type="primary">LOC104747409</name>
</gene>
<reference evidence="3" key="1">
    <citation type="journal article" date="2014" name="Nat. Commun.">
        <title>The emerging biofuel crop Camelina sativa retains a highly undifferentiated hexaploid genome structure.</title>
        <authorList>
            <person name="Kagale S."/>
            <person name="Koh C."/>
            <person name="Nixon J."/>
            <person name="Bollina V."/>
            <person name="Clarke W.E."/>
            <person name="Tuteja R."/>
            <person name="Spillane C."/>
            <person name="Robinson S.J."/>
            <person name="Links M.G."/>
            <person name="Clarke C."/>
            <person name="Higgins E.E."/>
            <person name="Huebert T."/>
            <person name="Sharpe A.G."/>
            <person name="Parkin I.A."/>
        </authorList>
    </citation>
    <scope>NUCLEOTIDE SEQUENCE [LARGE SCALE GENOMIC DNA]</scope>
    <source>
        <strain evidence="3">cv. DH55</strain>
    </source>
</reference>
<protein>
    <submittedName>
        <fullName evidence="4">Beta-glucosidase 42-like</fullName>
    </submittedName>
</protein>
<dbReference type="PANTHER" id="PTHR10353">
    <property type="entry name" value="GLYCOSYL HYDROLASE"/>
    <property type="match status" value="1"/>
</dbReference>
<organism evidence="3 4">
    <name type="scientific">Camelina sativa</name>
    <name type="common">False flax</name>
    <name type="synonym">Myagrum sativum</name>
    <dbReference type="NCBI Taxonomy" id="90675"/>
    <lineage>
        <taxon>Eukaryota</taxon>
        <taxon>Viridiplantae</taxon>
        <taxon>Streptophyta</taxon>
        <taxon>Embryophyta</taxon>
        <taxon>Tracheophyta</taxon>
        <taxon>Spermatophyta</taxon>
        <taxon>Magnoliopsida</taxon>
        <taxon>eudicotyledons</taxon>
        <taxon>Gunneridae</taxon>
        <taxon>Pentapetalae</taxon>
        <taxon>rosids</taxon>
        <taxon>malvids</taxon>
        <taxon>Brassicales</taxon>
        <taxon>Brassicaceae</taxon>
        <taxon>Camelineae</taxon>
        <taxon>Camelina</taxon>
    </lineage>
</organism>
<dbReference type="Gene3D" id="3.20.20.80">
    <property type="entry name" value="Glycosidases"/>
    <property type="match status" value="1"/>
</dbReference>
<name>A0ABM0W8S0_CAMSA</name>
<proteinExistence type="inferred from homology"/>
<accession>A0ABM0W8S0</accession>
<dbReference type="PRINTS" id="PR00131">
    <property type="entry name" value="GLHYDRLASE1"/>
</dbReference>
<evidence type="ECO:0000256" key="2">
    <source>
        <dbReference type="RuleBase" id="RU003690"/>
    </source>
</evidence>
<reference evidence="4" key="2">
    <citation type="submission" date="2025-08" db="UniProtKB">
        <authorList>
            <consortium name="RefSeq"/>
        </authorList>
    </citation>
    <scope>IDENTIFICATION</scope>
    <source>
        <tissue evidence="4">Leaf</tissue>
    </source>
</reference>
<comment type="similarity">
    <text evidence="1 2">Belongs to the glycosyl hydrolase 1 family.</text>
</comment>
<dbReference type="GeneID" id="104747409"/>
<evidence type="ECO:0000313" key="4">
    <source>
        <dbReference type="RefSeq" id="XP_010467338.1"/>
    </source>
</evidence>
<dbReference type="InterPro" id="IPR001360">
    <property type="entry name" value="Glyco_hydro_1"/>
</dbReference>
<evidence type="ECO:0000313" key="3">
    <source>
        <dbReference type="Proteomes" id="UP000694864"/>
    </source>
</evidence>
<dbReference type="Pfam" id="PF00232">
    <property type="entry name" value="Glyco_hydro_1"/>
    <property type="match status" value="1"/>
</dbReference>
<dbReference type="RefSeq" id="XP_010467338.1">
    <property type="nucleotide sequence ID" value="XM_010469036.2"/>
</dbReference>
<evidence type="ECO:0000256" key="1">
    <source>
        <dbReference type="ARBA" id="ARBA00010838"/>
    </source>
</evidence>